<dbReference type="InterPro" id="IPR011008">
    <property type="entry name" value="Dimeric_a/b-barrel"/>
</dbReference>
<protein>
    <recommendedName>
        <fullName evidence="2">YCII-related domain-containing protein</fullName>
    </recommendedName>
</protein>
<dbReference type="InterPro" id="IPR005545">
    <property type="entry name" value="YCII"/>
</dbReference>
<sequence>MQFLVIARDGTDAEALNRRMAARPAHFENARRMKACGQLITGGAMLDAEGRMIGSMMLAEFPDQAALEAAIAADPYVEGQVWKDIEIKPFRVAPL</sequence>
<evidence type="ECO:0000313" key="3">
    <source>
        <dbReference type="EMBL" id="GGB37501.1"/>
    </source>
</evidence>
<organism evidence="3 4">
    <name type="scientific">Tistrella bauzanensis</name>
    <dbReference type="NCBI Taxonomy" id="657419"/>
    <lineage>
        <taxon>Bacteria</taxon>
        <taxon>Pseudomonadati</taxon>
        <taxon>Pseudomonadota</taxon>
        <taxon>Alphaproteobacteria</taxon>
        <taxon>Geminicoccales</taxon>
        <taxon>Geminicoccaceae</taxon>
        <taxon>Tistrella</taxon>
    </lineage>
</organism>
<keyword evidence="4" id="KW-1185">Reference proteome</keyword>
<gene>
    <name evidence="3" type="ORF">GCM10011505_18740</name>
</gene>
<accession>A0ABQ1IGL7</accession>
<dbReference type="InterPro" id="IPR051807">
    <property type="entry name" value="Sec-metab_biosynth-assoc"/>
</dbReference>
<feature type="domain" description="YCII-related" evidence="2">
    <location>
        <begin position="1"/>
        <end position="91"/>
    </location>
</feature>
<comment type="similarity">
    <text evidence="1">Belongs to the YciI family.</text>
</comment>
<dbReference type="PANTHER" id="PTHR33606">
    <property type="entry name" value="PROTEIN YCII"/>
    <property type="match status" value="1"/>
</dbReference>
<reference evidence="4" key="1">
    <citation type="journal article" date="2019" name="Int. J. Syst. Evol. Microbiol.">
        <title>The Global Catalogue of Microorganisms (GCM) 10K type strain sequencing project: providing services to taxonomists for standard genome sequencing and annotation.</title>
        <authorList>
            <consortium name="The Broad Institute Genomics Platform"/>
            <consortium name="The Broad Institute Genome Sequencing Center for Infectious Disease"/>
            <person name="Wu L."/>
            <person name="Ma J."/>
        </authorList>
    </citation>
    <scope>NUCLEOTIDE SEQUENCE [LARGE SCALE GENOMIC DNA]</scope>
    <source>
        <strain evidence="4">CGMCC 1.10188</strain>
    </source>
</reference>
<dbReference type="RefSeq" id="WP_188577124.1">
    <property type="nucleotide sequence ID" value="NZ_BMDZ01000017.1"/>
</dbReference>
<dbReference type="Gene3D" id="3.30.70.1060">
    <property type="entry name" value="Dimeric alpha+beta barrel"/>
    <property type="match status" value="1"/>
</dbReference>
<dbReference type="EMBL" id="BMDZ01000017">
    <property type="protein sequence ID" value="GGB37501.1"/>
    <property type="molecule type" value="Genomic_DNA"/>
</dbReference>
<name>A0ABQ1IGL7_9PROT</name>
<evidence type="ECO:0000259" key="2">
    <source>
        <dbReference type="Pfam" id="PF03795"/>
    </source>
</evidence>
<dbReference type="Pfam" id="PF03795">
    <property type="entry name" value="YCII"/>
    <property type="match status" value="1"/>
</dbReference>
<proteinExistence type="inferred from homology"/>
<dbReference type="PANTHER" id="PTHR33606:SF3">
    <property type="entry name" value="PROTEIN YCII"/>
    <property type="match status" value="1"/>
</dbReference>
<comment type="caution">
    <text evidence="3">The sequence shown here is derived from an EMBL/GenBank/DDBJ whole genome shotgun (WGS) entry which is preliminary data.</text>
</comment>
<dbReference type="Proteomes" id="UP000603352">
    <property type="component" value="Unassembled WGS sequence"/>
</dbReference>
<evidence type="ECO:0000256" key="1">
    <source>
        <dbReference type="ARBA" id="ARBA00007689"/>
    </source>
</evidence>
<dbReference type="SUPFAM" id="SSF54909">
    <property type="entry name" value="Dimeric alpha+beta barrel"/>
    <property type="match status" value="1"/>
</dbReference>
<evidence type="ECO:0000313" key="4">
    <source>
        <dbReference type="Proteomes" id="UP000603352"/>
    </source>
</evidence>